<proteinExistence type="inferred from homology"/>
<name>A0A8T0GJN8_CERPU</name>
<comment type="domain">
    <text evidence="4">The nitrogen atoms of the two glycine residues in the GGXR motif define the oxyanion hole, and stabilize the oxyanion that forms during the nucleophilic attack by the catalytic serine during substrate cleavage.</text>
</comment>
<feature type="active site" description="Nucleophile" evidence="3">
    <location>
        <position position="64"/>
    </location>
</feature>
<evidence type="ECO:0000256" key="3">
    <source>
        <dbReference type="PROSITE-ProRule" id="PRU01161"/>
    </source>
</evidence>
<evidence type="ECO:0000259" key="5">
    <source>
        <dbReference type="PROSITE" id="PS51635"/>
    </source>
</evidence>
<dbReference type="SUPFAM" id="SSF52151">
    <property type="entry name" value="FabD/lysophospholipase-like"/>
    <property type="match status" value="1"/>
</dbReference>
<dbReference type="PANTHER" id="PTHR32176">
    <property type="entry name" value="XYLOSE ISOMERASE"/>
    <property type="match status" value="1"/>
</dbReference>
<dbReference type="Proteomes" id="UP000822688">
    <property type="component" value="Chromosome 10"/>
</dbReference>
<comment type="similarity">
    <text evidence="1 4">Belongs to the patatin family.</text>
</comment>
<dbReference type="PANTHER" id="PTHR32176:SF92">
    <property type="entry name" value="XYLOSE ISOMERASE"/>
    <property type="match status" value="1"/>
</dbReference>
<feature type="active site" description="Proton acceptor" evidence="3">
    <location>
        <position position="214"/>
    </location>
</feature>
<evidence type="ECO:0000256" key="4">
    <source>
        <dbReference type="RuleBase" id="RU361262"/>
    </source>
</evidence>
<dbReference type="Gene3D" id="3.40.1090.10">
    <property type="entry name" value="Cytosolic phospholipase A2 catalytic domain"/>
    <property type="match status" value="1"/>
</dbReference>
<dbReference type="GO" id="GO:0016042">
    <property type="term" value="P:lipid catabolic process"/>
    <property type="evidence" value="ECO:0007669"/>
    <property type="project" value="UniProtKB-UniRule"/>
</dbReference>
<evidence type="ECO:0000313" key="7">
    <source>
        <dbReference type="Proteomes" id="UP000822688"/>
    </source>
</evidence>
<dbReference type="AlphaFoldDB" id="A0A8T0GJN8"/>
<evidence type="ECO:0000256" key="2">
    <source>
        <dbReference type="ARBA" id="ARBA00023098"/>
    </source>
</evidence>
<keyword evidence="7" id="KW-1185">Reference proteome</keyword>
<feature type="short sequence motif" description="GXGXXG" evidence="3">
    <location>
        <begin position="24"/>
        <end position="29"/>
    </location>
</feature>
<organism evidence="6 7">
    <name type="scientific">Ceratodon purpureus</name>
    <name type="common">Fire moss</name>
    <name type="synonym">Dicranum purpureum</name>
    <dbReference type="NCBI Taxonomy" id="3225"/>
    <lineage>
        <taxon>Eukaryota</taxon>
        <taxon>Viridiplantae</taxon>
        <taxon>Streptophyta</taxon>
        <taxon>Embryophyta</taxon>
        <taxon>Bryophyta</taxon>
        <taxon>Bryophytina</taxon>
        <taxon>Bryopsida</taxon>
        <taxon>Dicranidae</taxon>
        <taxon>Pseudoditrichales</taxon>
        <taxon>Ditrichaceae</taxon>
        <taxon>Ceratodon</taxon>
    </lineage>
</organism>
<evidence type="ECO:0000256" key="1">
    <source>
        <dbReference type="ARBA" id="ARBA00010240"/>
    </source>
</evidence>
<dbReference type="GO" id="GO:0004620">
    <property type="term" value="F:phospholipase activity"/>
    <property type="evidence" value="ECO:0007669"/>
    <property type="project" value="TreeGrafter"/>
</dbReference>
<dbReference type="EMBL" id="CM026431">
    <property type="protein sequence ID" value="KAG0559220.1"/>
    <property type="molecule type" value="Genomic_DNA"/>
</dbReference>
<evidence type="ECO:0000313" key="6">
    <source>
        <dbReference type="EMBL" id="KAG0559220.1"/>
    </source>
</evidence>
<protein>
    <recommendedName>
        <fullName evidence="4">Patatin</fullName>
        <ecNumber evidence="4">3.1.1.-</ecNumber>
    </recommendedName>
</protein>
<dbReference type="Pfam" id="PF01734">
    <property type="entry name" value="Patatin"/>
    <property type="match status" value="1"/>
</dbReference>
<comment type="caution">
    <text evidence="6">The sequence shown here is derived from an EMBL/GenBank/DDBJ whole genome shotgun (WGS) entry which is preliminary data.</text>
</comment>
<reference evidence="6" key="1">
    <citation type="submission" date="2020-06" db="EMBL/GenBank/DDBJ databases">
        <title>WGS assembly of Ceratodon purpureus strain R40.</title>
        <authorList>
            <person name="Carey S.B."/>
            <person name="Jenkins J."/>
            <person name="Shu S."/>
            <person name="Lovell J.T."/>
            <person name="Sreedasyam A."/>
            <person name="Maumus F."/>
            <person name="Tiley G.P."/>
            <person name="Fernandez-Pozo N."/>
            <person name="Barry K."/>
            <person name="Chen C."/>
            <person name="Wang M."/>
            <person name="Lipzen A."/>
            <person name="Daum C."/>
            <person name="Saski C.A."/>
            <person name="Payton A.C."/>
            <person name="Mcbreen J.C."/>
            <person name="Conrad R.E."/>
            <person name="Kollar L.M."/>
            <person name="Olsson S."/>
            <person name="Huttunen S."/>
            <person name="Landis J.B."/>
            <person name="Wickett N.J."/>
            <person name="Johnson M.G."/>
            <person name="Rensing S.A."/>
            <person name="Grimwood J."/>
            <person name="Schmutz J."/>
            <person name="Mcdaniel S.F."/>
        </authorList>
    </citation>
    <scope>NUCLEOTIDE SEQUENCE</scope>
    <source>
        <strain evidence="6">R40</strain>
    </source>
</reference>
<dbReference type="PROSITE" id="PS51635">
    <property type="entry name" value="PNPLA"/>
    <property type="match status" value="1"/>
</dbReference>
<feature type="short sequence motif" description="GXSXG" evidence="3">
    <location>
        <begin position="62"/>
        <end position="66"/>
    </location>
</feature>
<dbReference type="GO" id="GO:0047372">
    <property type="term" value="F:monoacylglycerol lipase activity"/>
    <property type="evidence" value="ECO:0007669"/>
    <property type="project" value="TreeGrafter"/>
</dbReference>
<gene>
    <name evidence="6" type="ORF">KC19_10G088300</name>
</gene>
<feature type="domain" description="PNPLA" evidence="5">
    <location>
        <begin position="20"/>
        <end position="227"/>
    </location>
</feature>
<feature type="short sequence motif" description="DGA/G" evidence="3">
    <location>
        <begin position="214"/>
        <end position="216"/>
    </location>
</feature>
<keyword evidence="3 4" id="KW-0378">Hydrolase</keyword>
<accession>A0A8T0GJN8</accession>
<keyword evidence="3 4" id="KW-0442">Lipid degradation</keyword>
<dbReference type="EC" id="3.1.1.-" evidence="4"/>
<dbReference type="InterPro" id="IPR016035">
    <property type="entry name" value="Acyl_Trfase/lysoPLipase"/>
</dbReference>
<keyword evidence="2 3" id="KW-0443">Lipid metabolism</keyword>
<dbReference type="InterPro" id="IPR002641">
    <property type="entry name" value="PNPLA_dom"/>
</dbReference>
<comment type="function">
    <text evidence="4">Lipolytic acyl hydrolase (LAH).</text>
</comment>
<sequence>MDRSVGCQPKGNFGRKKCILSFDGGGVRGLLSSVILDRLETHLQNLEGKDVRIADYFDEIAGTSTGALVACLLVVPDPVTKRPKYSARDAINFYLQNSAKVFPQKRGCFPTVQSLIKRLTGPLYNAAPLDKLLKEVFGNLKLTETVKPVIVPAYDISYQSSVLFSTTQAKSKQIPDCLIRDVCRASTAAPTYLGPYYFSSMFKNGETREFNMVDGGISANNPTFIAVSELLKDYADDDEDTLKYEDLLVLSLGTGRTTVSYSAKSSAKWGTLSWIYKKGNVPILDMFMLASQDMVDYSMSSNFWEQSSHDNYLRIQTDKLEDSQMELDNSSKSNLQSLVVTAEKLLESKAQMRNRMGEFVPDPRWTTYDAALSQFASWLVKERKARSSYQSSM</sequence>